<dbReference type="EMBL" id="CM037161">
    <property type="protein sequence ID" value="KAH7853263.1"/>
    <property type="molecule type" value="Genomic_DNA"/>
</dbReference>
<evidence type="ECO:0000313" key="2">
    <source>
        <dbReference type="Proteomes" id="UP000828048"/>
    </source>
</evidence>
<proteinExistence type="predicted"/>
<evidence type="ECO:0000313" key="1">
    <source>
        <dbReference type="EMBL" id="KAH7853263.1"/>
    </source>
</evidence>
<keyword evidence="2" id="KW-1185">Reference proteome</keyword>
<name>A0ACB7YIA5_9ERIC</name>
<dbReference type="Proteomes" id="UP000828048">
    <property type="component" value="Chromosome 11"/>
</dbReference>
<reference evidence="1 2" key="1">
    <citation type="journal article" date="2021" name="Hortic Res">
        <title>High-quality reference genome and annotation aids understanding of berry development for evergreen blueberry (Vaccinium darrowii).</title>
        <authorList>
            <person name="Yu J."/>
            <person name="Hulse-Kemp A.M."/>
            <person name="Babiker E."/>
            <person name="Staton M."/>
        </authorList>
    </citation>
    <scope>NUCLEOTIDE SEQUENCE [LARGE SCALE GENOMIC DNA]</scope>
    <source>
        <strain evidence="2">cv. NJ 8807/NJ 8810</strain>
        <tissue evidence="1">Young leaf</tissue>
    </source>
</reference>
<sequence>MSFVYAPTNSQGRRALWSELISIANAEALDWIVGGDFNAILHPSEKMGGQYRQAWELSDFQNFVNGSHLIDLGYVGYPFTWSNKRSGRDNVRVRLDRFLASPTWRLRYPSAVTVQRRQQNRLMGLQDESGQWRDGDHAVQDIALAYFHKIYTTECVSNLDSVLQHVEHRVTPLMNRFLTRPISFKEVKDAAFQMDPGKSPGPNGMGPVFLQKYWDVVGSSLRIIEDPAVERVCDLIDPAVPNWKEELLESHFTAVDARLMLSIPLSVTNKADELIWHYSRTGKYNVRSGYVVASDDSEEGSAGTGDLEEQRWKEIWKCRNGASFDDKVITPGVVSKRAAAFLQEHLTATQPESTSSINRPSNHNAAPRVVSGPYLGLSPRYGLVVERGRLSPSEDEHHVDLEEPI</sequence>
<protein>
    <submittedName>
        <fullName evidence="1">Uncharacterized protein</fullName>
    </submittedName>
</protein>
<accession>A0ACB7YIA5</accession>
<gene>
    <name evidence="1" type="ORF">Vadar_000653</name>
</gene>
<organism evidence="1 2">
    <name type="scientific">Vaccinium darrowii</name>
    <dbReference type="NCBI Taxonomy" id="229202"/>
    <lineage>
        <taxon>Eukaryota</taxon>
        <taxon>Viridiplantae</taxon>
        <taxon>Streptophyta</taxon>
        <taxon>Embryophyta</taxon>
        <taxon>Tracheophyta</taxon>
        <taxon>Spermatophyta</taxon>
        <taxon>Magnoliopsida</taxon>
        <taxon>eudicotyledons</taxon>
        <taxon>Gunneridae</taxon>
        <taxon>Pentapetalae</taxon>
        <taxon>asterids</taxon>
        <taxon>Ericales</taxon>
        <taxon>Ericaceae</taxon>
        <taxon>Vaccinioideae</taxon>
        <taxon>Vaccinieae</taxon>
        <taxon>Vaccinium</taxon>
    </lineage>
</organism>
<comment type="caution">
    <text evidence="1">The sequence shown here is derived from an EMBL/GenBank/DDBJ whole genome shotgun (WGS) entry which is preliminary data.</text>
</comment>